<name>A0A8S5TZ61_9CAUD</name>
<accession>A0A8S5TZ61</accession>
<sequence>MLFKKKKGVPVKEHPLAYLATDFFSLETLGIVSSTKVLVVESTALAVTSECCLLAADSVDVAAFIPPLFRRRQT</sequence>
<dbReference type="EMBL" id="BK015962">
    <property type="protein sequence ID" value="DAF87489.1"/>
    <property type="molecule type" value="Genomic_DNA"/>
</dbReference>
<protein>
    <submittedName>
        <fullName evidence="1">Uncharacterized protein</fullName>
    </submittedName>
</protein>
<proteinExistence type="predicted"/>
<reference evidence="1" key="1">
    <citation type="journal article" date="2021" name="Proc. Natl. Acad. Sci. U.S.A.">
        <title>A Catalog of Tens of Thousands of Viruses from Human Metagenomes Reveals Hidden Associations with Chronic Diseases.</title>
        <authorList>
            <person name="Tisza M.J."/>
            <person name="Buck C.B."/>
        </authorList>
    </citation>
    <scope>NUCLEOTIDE SEQUENCE</scope>
    <source>
        <strain evidence="1">CtnPP24</strain>
    </source>
</reference>
<organism evidence="1">
    <name type="scientific">Siphoviridae sp. ctnPP24</name>
    <dbReference type="NCBI Taxonomy" id="2825662"/>
    <lineage>
        <taxon>Viruses</taxon>
        <taxon>Duplodnaviria</taxon>
        <taxon>Heunggongvirae</taxon>
        <taxon>Uroviricota</taxon>
        <taxon>Caudoviricetes</taxon>
    </lineage>
</organism>
<evidence type="ECO:0000313" key="1">
    <source>
        <dbReference type="EMBL" id="DAF87489.1"/>
    </source>
</evidence>